<feature type="domain" description="Pyridoxamine 5'-phosphate oxidase N-terminal" evidence="1">
    <location>
        <begin position="11"/>
        <end position="146"/>
    </location>
</feature>
<reference evidence="4" key="2">
    <citation type="submission" date="2016-12" db="EMBL/GenBank/DDBJ databases">
        <authorList>
            <person name="Gaudriault S."/>
        </authorList>
    </citation>
    <scope>NUCLEOTIDE SEQUENCE [LARGE SCALE GENOMIC DNA]</scope>
    <source>
        <strain evidence="4">HGB1681 (deposited as PTA-6826 in the American Type Culture Collection)</strain>
    </source>
</reference>
<evidence type="ECO:0000259" key="1">
    <source>
        <dbReference type="Pfam" id="PF01243"/>
    </source>
</evidence>
<dbReference type="Pfam" id="PF01243">
    <property type="entry name" value="PNPOx_N"/>
    <property type="match status" value="1"/>
</dbReference>
<gene>
    <name evidence="2" type="ORF">Xinn_02689</name>
    <name evidence="3" type="ORF">XIS1_1150002</name>
</gene>
<keyword evidence="5" id="KW-1185">Reference proteome</keyword>
<evidence type="ECO:0000313" key="4">
    <source>
        <dbReference type="Proteomes" id="UP000196435"/>
    </source>
</evidence>
<evidence type="ECO:0000313" key="2">
    <source>
        <dbReference type="EMBL" id="PHM33161.1"/>
    </source>
</evidence>
<proteinExistence type="predicted"/>
<dbReference type="AlphaFoldDB" id="A0A1N6MRC6"/>
<dbReference type="RefSeq" id="WP_086954787.1">
    <property type="nucleotide sequence ID" value="NZ_CAWNQC010000232.1"/>
</dbReference>
<organism evidence="3 4">
    <name type="scientific">Xenorhabdus innexi</name>
    <dbReference type="NCBI Taxonomy" id="290109"/>
    <lineage>
        <taxon>Bacteria</taxon>
        <taxon>Pseudomonadati</taxon>
        <taxon>Pseudomonadota</taxon>
        <taxon>Gammaproteobacteria</taxon>
        <taxon>Enterobacterales</taxon>
        <taxon>Morganellaceae</taxon>
        <taxon>Xenorhabdus</taxon>
    </lineage>
</organism>
<dbReference type="Proteomes" id="UP000196435">
    <property type="component" value="Unassembled WGS sequence"/>
</dbReference>
<dbReference type="Proteomes" id="UP000224871">
    <property type="component" value="Unassembled WGS sequence"/>
</dbReference>
<dbReference type="OrthoDB" id="9788889at2"/>
<sequence>MNKNAQSSFTILSNIRFFCLATSHPETNAVWTAPLLYIPRYNPLRLIWYSKSETRHSRGLSVDPRASGSIFSGRLNQDVFEDVAGAQFSGLAREIAYTELQDTYDYYHSRVFPDPDIRKKNARHISEFYGLGTRRFYELEVEEWWLYAFDGDDGRIFVPLNELARPPKDQ</sequence>
<dbReference type="EMBL" id="FTLG01000019">
    <property type="protein sequence ID" value="SIP71385.1"/>
    <property type="molecule type" value="Genomic_DNA"/>
</dbReference>
<dbReference type="InterPro" id="IPR011576">
    <property type="entry name" value="Pyridox_Oxase_N"/>
</dbReference>
<evidence type="ECO:0000313" key="5">
    <source>
        <dbReference type="Proteomes" id="UP000224871"/>
    </source>
</evidence>
<accession>A0A1N6MRC6</accession>
<dbReference type="SUPFAM" id="SSF50475">
    <property type="entry name" value="FMN-binding split barrel"/>
    <property type="match status" value="1"/>
</dbReference>
<evidence type="ECO:0000313" key="3">
    <source>
        <dbReference type="EMBL" id="SIP71385.1"/>
    </source>
</evidence>
<name>A0A1N6MRC6_9GAMM</name>
<dbReference type="InterPro" id="IPR012349">
    <property type="entry name" value="Split_barrel_FMN-bd"/>
</dbReference>
<reference evidence="3" key="1">
    <citation type="submission" date="2016-12" db="EMBL/GenBank/DDBJ databases">
        <authorList>
            <person name="Song W.-J."/>
            <person name="Kurnit D.M."/>
        </authorList>
    </citation>
    <scope>NUCLEOTIDE SEQUENCE [LARGE SCALE GENOMIC DNA]</scope>
    <source>
        <strain evidence="3">HGB1681</strain>
    </source>
</reference>
<reference evidence="2 5" key="3">
    <citation type="journal article" date="2017" name="Nat. Microbiol.">
        <title>Natural product diversity associated with the nematode symbionts Photorhabdus and Xenorhabdus.</title>
        <authorList>
            <person name="Tobias N.J."/>
            <person name="Wolff H."/>
            <person name="Djahanschiri B."/>
            <person name="Grundmann F."/>
            <person name="Kronenwerth M."/>
            <person name="Shi Y.M."/>
            <person name="Simonyi S."/>
            <person name="Grun P."/>
            <person name="Shapiro-Ilan D."/>
            <person name="Pidot S.J."/>
            <person name="Stinear T.P."/>
            <person name="Ebersberger I."/>
            <person name="Bode H.B."/>
        </authorList>
    </citation>
    <scope>NUCLEOTIDE SEQUENCE [LARGE SCALE GENOMIC DNA]</scope>
    <source>
        <strain evidence="2 5">DSM 16336</strain>
    </source>
</reference>
<dbReference type="EMBL" id="NIBU01000035">
    <property type="protein sequence ID" value="PHM33161.1"/>
    <property type="molecule type" value="Genomic_DNA"/>
</dbReference>
<dbReference type="Gene3D" id="2.30.110.10">
    <property type="entry name" value="Electron Transport, Fmn-binding Protein, Chain A"/>
    <property type="match status" value="1"/>
</dbReference>
<protein>
    <recommendedName>
        <fullName evidence="1">Pyridoxamine 5'-phosphate oxidase N-terminal domain-containing protein</fullName>
    </recommendedName>
</protein>